<evidence type="ECO:0000313" key="4">
    <source>
        <dbReference type="Proteomes" id="UP000292003"/>
    </source>
</evidence>
<keyword evidence="2" id="KW-0812">Transmembrane</keyword>
<feature type="transmembrane region" description="Helical" evidence="2">
    <location>
        <begin position="36"/>
        <end position="56"/>
    </location>
</feature>
<reference evidence="3 4" key="1">
    <citation type="submission" date="2019-02" db="EMBL/GenBank/DDBJ databases">
        <title>Draft genome sequence of Amycolatopsis sp. 8-3EHSu isolated from roots of Suaeda maritima.</title>
        <authorList>
            <person name="Duangmal K."/>
            <person name="Chantavorakit T."/>
        </authorList>
    </citation>
    <scope>NUCLEOTIDE SEQUENCE [LARGE SCALE GENOMIC DNA]</scope>
    <source>
        <strain evidence="3 4">8-3EHSu</strain>
    </source>
</reference>
<gene>
    <name evidence="3" type="ORF">EWH70_13310</name>
</gene>
<dbReference type="OrthoDB" id="5187095at2"/>
<name>A0A4Q7J7H8_9PSEU</name>
<dbReference type="EMBL" id="SFCC01000006">
    <property type="protein sequence ID" value="RZQ63630.1"/>
    <property type="molecule type" value="Genomic_DNA"/>
</dbReference>
<sequence>MSFAIVWQLIGLVVRSRAILVVVVLAAACNWWFRSVFGDIAGNVLCVALLAGLLLFPATGRYLMARFWCVLDRHRMRACLKVCKVRTMNLDGSLPLMLWARPTKTGEKVWLWVRAGASGEDIEDALTYIAPACFAMDARMQRVRKLSTLVKVEIIRRDPLASSDAIASPLSQLTSLVKNKVKGEGTEAIKAATVEDITAVTPEPVGPEVKKNGSRKTTTASSAPAESANGAVVVSGEDLTDYID</sequence>
<evidence type="ECO:0000256" key="2">
    <source>
        <dbReference type="SAM" id="Phobius"/>
    </source>
</evidence>
<dbReference type="Proteomes" id="UP000292003">
    <property type="component" value="Unassembled WGS sequence"/>
</dbReference>
<feature type="compositionally biased region" description="Low complexity" evidence="1">
    <location>
        <begin position="217"/>
        <end position="228"/>
    </location>
</feature>
<evidence type="ECO:0000256" key="1">
    <source>
        <dbReference type="SAM" id="MobiDB-lite"/>
    </source>
</evidence>
<keyword evidence="4" id="KW-1185">Reference proteome</keyword>
<feature type="region of interest" description="Disordered" evidence="1">
    <location>
        <begin position="203"/>
        <end position="244"/>
    </location>
</feature>
<proteinExistence type="predicted"/>
<accession>A0A4Q7J7H8</accession>
<keyword evidence="2" id="KW-0472">Membrane</keyword>
<organism evidence="3 4">
    <name type="scientific">Amycolatopsis suaedae</name>
    <dbReference type="NCBI Taxonomy" id="2510978"/>
    <lineage>
        <taxon>Bacteria</taxon>
        <taxon>Bacillati</taxon>
        <taxon>Actinomycetota</taxon>
        <taxon>Actinomycetes</taxon>
        <taxon>Pseudonocardiales</taxon>
        <taxon>Pseudonocardiaceae</taxon>
        <taxon>Amycolatopsis</taxon>
    </lineage>
</organism>
<protein>
    <submittedName>
        <fullName evidence="3">Uncharacterized protein</fullName>
    </submittedName>
</protein>
<evidence type="ECO:0000313" key="3">
    <source>
        <dbReference type="EMBL" id="RZQ63630.1"/>
    </source>
</evidence>
<keyword evidence="2" id="KW-1133">Transmembrane helix</keyword>
<comment type="caution">
    <text evidence="3">The sequence shown here is derived from an EMBL/GenBank/DDBJ whole genome shotgun (WGS) entry which is preliminary data.</text>
</comment>
<dbReference type="AlphaFoldDB" id="A0A4Q7J7H8"/>